<feature type="compositionally biased region" description="Basic and acidic residues" evidence="1">
    <location>
        <begin position="72"/>
        <end position="85"/>
    </location>
</feature>
<evidence type="ECO:0000313" key="2">
    <source>
        <dbReference type="EMBL" id="CAB1449194.1"/>
    </source>
</evidence>
<gene>
    <name evidence="2" type="ORF">PLEPLA_LOCUS36875</name>
</gene>
<evidence type="ECO:0000313" key="3">
    <source>
        <dbReference type="Proteomes" id="UP001153269"/>
    </source>
</evidence>
<proteinExistence type="predicted"/>
<dbReference type="Proteomes" id="UP001153269">
    <property type="component" value="Unassembled WGS sequence"/>
</dbReference>
<evidence type="ECO:0000256" key="1">
    <source>
        <dbReference type="SAM" id="MobiDB-lite"/>
    </source>
</evidence>
<feature type="region of interest" description="Disordered" evidence="1">
    <location>
        <begin position="1"/>
        <end position="91"/>
    </location>
</feature>
<keyword evidence="3" id="KW-1185">Reference proteome</keyword>
<dbReference type="AlphaFoldDB" id="A0A9N7VFZ9"/>
<protein>
    <submittedName>
        <fullName evidence="2">Uncharacterized protein</fullName>
    </submittedName>
</protein>
<comment type="caution">
    <text evidence="2">The sequence shown here is derived from an EMBL/GenBank/DDBJ whole genome shotgun (WGS) entry which is preliminary data.</text>
</comment>
<organism evidence="2 3">
    <name type="scientific">Pleuronectes platessa</name>
    <name type="common">European plaice</name>
    <dbReference type="NCBI Taxonomy" id="8262"/>
    <lineage>
        <taxon>Eukaryota</taxon>
        <taxon>Metazoa</taxon>
        <taxon>Chordata</taxon>
        <taxon>Craniata</taxon>
        <taxon>Vertebrata</taxon>
        <taxon>Euteleostomi</taxon>
        <taxon>Actinopterygii</taxon>
        <taxon>Neopterygii</taxon>
        <taxon>Teleostei</taxon>
        <taxon>Neoteleostei</taxon>
        <taxon>Acanthomorphata</taxon>
        <taxon>Carangaria</taxon>
        <taxon>Pleuronectiformes</taxon>
        <taxon>Pleuronectoidei</taxon>
        <taxon>Pleuronectidae</taxon>
        <taxon>Pleuronectes</taxon>
    </lineage>
</organism>
<sequence>MKTVMWPHVSPLPRGKGRPTLSARSDSIASDLTSDPPRARELLPEEESYVRDKSKEALQRGENRQGRRKKKREGEGRFGERETGRDGGNAVWECGKKGVDLMQRNEGCRVAEFRGGGLEKLVLNPSSDMAP</sequence>
<feature type="compositionally biased region" description="Polar residues" evidence="1">
    <location>
        <begin position="22"/>
        <end position="33"/>
    </location>
</feature>
<accession>A0A9N7VFZ9</accession>
<feature type="compositionally biased region" description="Basic and acidic residues" evidence="1">
    <location>
        <begin position="37"/>
        <end position="65"/>
    </location>
</feature>
<dbReference type="EMBL" id="CADEAL010004005">
    <property type="protein sequence ID" value="CAB1449194.1"/>
    <property type="molecule type" value="Genomic_DNA"/>
</dbReference>
<name>A0A9N7VFZ9_PLEPL</name>
<reference evidence="2" key="1">
    <citation type="submission" date="2020-03" db="EMBL/GenBank/DDBJ databases">
        <authorList>
            <person name="Weist P."/>
        </authorList>
    </citation>
    <scope>NUCLEOTIDE SEQUENCE</scope>
</reference>